<keyword evidence="3" id="KW-1185">Reference proteome</keyword>
<feature type="non-terminal residue" evidence="2">
    <location>
        <position position="1"/>
    </location>
</feature>
<dbReference type="Proteomes" id="UP000583929">
    <property type="component" value="Unassembled WGS sequence"/>
</dbReference>
<comment type="caution">
    <text evidence="2">The sequence shown here is derived from an EMBL/GenBank/DDBJ whole genome shotgun (WGS) entry which is preliminary data.</text>
</comment>
<name>A0A7J6HUE0_CANSA</name>
<evidence type="ECO:0000256" key="1">
    <source>
        <dbReference type="SAM" id="SignalP"/>
    </source>
</evidence>
<feature type="chain" id="PRO_5029569069" evidence="1">
    <location>
        <begin position="24"/>
        <end position="103"/>
    </location>
</feature>
<evidence type="ECO:0000313" key="3">
    <source>
        <dbReference type="Proteomes" id="UP000583929"/>
    </source>
</evidence>
<dbReference type="AlphaFoldDB" id="A0A7J6HUE0"/>
<dbReference type="EMBL" id="JAATIQ010000026">
    <property type="protein sequence ID" value="KAF4398338.1"/>
    <property type="molecule type" value="Genomic_DNA"/>
</dbReference>
<proteinExistence type="predicted"/>
<protein>
    <submittedName>
        <fullName evidence="2">Uncharacterized protein</fullName>
    </submittedName>
</protein>
<sequence>KKTSYFRSIILLFLLNTNKGAWTIEEDDRLNAYIRSRNHGCWCSLPKVWQEFVGFVGLITSDLTSHMEISQKKKTILSSILLEIVPWLRTKMEEMRKFWCNWK</sequence>
<gene>
    <name evidence="2" type="ORF">G4B88_025317</name>
</gene>
<organism evidence="2 3">
    <name type="scientific">Cannabis sativa</name>
    <name type="common">Hemp</name>
    <name type="synonym">Marijuana</name>
    <dbReference type="NCBI Taxonomy" id="3483"/>
    <lineage>
        <taxon>Eukaryota</taxon>
        <taxon>Viridiplantae</taxon>
        <taxon>Streptophyta</taxon>
        <taxon>Embryophyta</taxon>
        <taxon>Tracheophyta</taxon>
        <taxon>Spermatophyta</taxon>
        <taxon>Magnoliopsida</taxon>
        <taxon>eudicotyledons</taxon>
        <taxon>Gunneridae</taxon>
        <taxon>Pentapetalae</taxon>
        <taxon>rosids</taxon>
        <taxon>fabids</taxon>
        <taxon>Rosales</taxon>
        <taxon>Cannabaceae</taxon>
        <taxon>Cannabis</taxon>
    </lineage>
</organism>
<evidence type="ECO:0000313" key="2">
    <source>
        <dbReference type="EMBL" id="KAF4398338.1"/>
    </source>
</evidence>
<accession>A0A7J6HUE0</accession>
<keyword evidence="1" id="KW-0732">Signal</keyword>
<feature type="signal peptide" evidence="1">
    <location>
        <begin position="1"/>
        <end position="23"/>
    </location>
</feature>
<reference evidence="2 3" key="1">
    <citation type="journal article" date="2020" name="bioRxiv">
        <title>Sequence and annotation of 42 cannabis genomes reveals extensive copy number variation in cannabinoid synthesis and pathogen resistance genes.</title>
        <authorList>
            <person name="Mckernan K.J."/>
            <person name="Helbert Y."/>
            <person name="Kane L.T."/>
            <person name="Ebling H."/>
            <person name="Zhang L."/>
            <person name="Liu B."/>
            <person name="Eaton Z."/>
            <person name="Mclaughlin S."/>
            <person name="Kingan S."/>
            <person name="Baybayan P."/>
            <person name="Concepcion G."/>
            <person name="Jordan M."/>
            <person name="Riva A."/>
            <person name="Barbazuk W."/>
            <person name="Harkins T."/>
        </authorList>
    </citation>
    <scope>NUCLEOTIDE SEQUENCE [LARGE SCALE GENOMIC DNA]</scope>
    <source>
        <strain evidence="3">cv. Jamaican Lion 4</strain>
        <tissue evidence="2">Leaf</tissue>
    </source>
</reference>